<dbReference type="PANTHER" id="PTHR46942:SF1">
    <property type="entry name" value="SIALIC ACID-BINDING IG-LIKE LECTIN 15"/>
    <property type="match status" value="1"/>
</dbReference>
<dbReference type="InterPro" id="IPR003598">
    <property type="entry name" value="Ig_sub2"/>
</dbReference>
<dbReference type="GO" id="GO:0032956">
    <property type="term" value="P:regulation of actin cytoskeleton organization"/>
    <property type="evidence" value="ECO:0007669"/>
    <property type="project" value="TreeGrafter"/>
</dbReference>
<accession>A0A6P3W2F9</accession>
<evidence type="ECO:0000259" key="3">
    <source>
        <dbReference type="PROSITE" id="PS50835"/>
    </source>
</evidence>
<proteinExistence type="predicted"/>
<dbReference type="KEGG" id="char:105904671"/>
<dbReference type="SMART" id="SM00409">
    <property type="entry name" value="IG"/>
    <property type="match status" value="2"/>
</dbReference>
<dbReference type="InterPro" id="IPR036179">
    <property type="entry name" value="Ig-like_dom_sf"/>
</dbReference>
<dbReference type="CDD" id="cd00096">
    <property type="entry name" value="Ig"/>
    <property type="match status" value="1"/>
</dbReference>
<organism evidence="4 5">
    <name type="scientific">Clupea harengus</name>
    <name type="common">Atlantic herring</name>
    <dbReference type="NCBI Taxonomy" id="7950"/>
    <lineage>
        <taxon>Eukaryota</taxon>
        <taxon>Metazoa</taxon>
        <taxon>Chordata</taxon>
        <taxon>Craniata</taxon>
        <taxon>Vertebrata</taxon>
        <taxon>Euteleostomi</taxon>
        <taxon>Actinopterygii</taxon>
        <taxon>Neopterygii</taxon>
        <taxon>Teleostei</taxon>
        <taxon>Clupei</taxon>
        <taxon>Clupeiformes</taxon>
        <taxon>Clupeoidei</taxon>
        <taxon>Clupeidae</taxon>
        <taxon>Clupea</taxon>
    </lineage>
</organism>
<dbReference type="PROSITE" id="PS50835">
    <property type="entry name" value="IG_LIKE"/>
    <property type="match status" value="2"/>
</dbReference>
<name>A0A6P3W2F9_CLUHA</name>
<dbReference type="InterPro" id="IPR013098">
    <property type="entry name" value="Ig_I-set"/>
</dbReference>
<dbReference type="GO" id="GO:0045124">
    <property type="term" value="P:regulation of bone resorption"/>
    <property type="evidence" value="ECO:0007669"/>
    <property type="project" value="TreeGrafter"/>
</dbReference>
<dbReference type="GO" id="GO:0005886">
    <property type="term" value="C:plasma membrane"/>
    <property type="evidence" value="ECO:0007669"/>
    <property type="project" value="TreeGrafter"/>
</dbReference>
<dbReference type="Gene3D" id="2.60.40.10">
    <property type="entry name" value="Immunoglobulins"/>
    <property type="match status" value="2"/>
</dbReference>
<dbReference type="SUPFAM" id="SSF48726">
    <property type="entry name" value="Immunoglobulin"/>
    <property type="match status" value="2"/>
</dbReference>
<keyword evidence="2" id="KW-0812">Transmembrane</keyword>
<dbReference type="GO" id="GO:2001204">
    <property type="term" value="P:regulation of osteoclast development"/>
    <property type="evidence" value="ECO:0007669"/>
    <property type="project" value="TreeGrafter"/>
</dbReference>
<reference evidence="5" key="1">
    <citation type="submission" date="2025-08" db="UniProtKB">
        <authorList>
            <consortium name="RefSeq"/>
        </authorList>
    </citation>
    <scope>IDENTIFICATION</scope>
</reference>
<dbReference type="RefSeq" id="XP_012688029.2">
    <property type="nucleotide sequence ID" value="XM_012832575.2"/>
</dbReference>
<dbReference type="GeneID" id="105904671"/>
<feature type="domain" description="Ig-like" evidence="3">
    <location>
        <begin position="53"/>
        <end position="155"/>
    </location>
</feature>
<keyword evidence="2" id="KW-1133">Transmembrane helix</keyword>
<dbReference type="PANTHER" id="PTHR46942">
    <property type="entry name" value="SIALIC ACID-BINDING IG-LIKE LECTIN 15"/>
    <property type="match status" value="1"/>
</dbReference>
<dbReference type="InterPro" id="IPR013783">
    <property type="entry name" value="Ig-like_fold"/>
</dbReference>
<dbReference type="AlphaFoldDB" id="A0A6P3W2F9"/>
<dbReference type="Pfam" id="PF07679">
    <property type="entry name" value="I-set"/>
    <property type="match status" value="1"/>
</dbReference>
<dbReference type="SMART" id="SM00408">
    <property type="entry name" value="IGc2"/>
    <property type="match status" value="2"/>
</dbReference>
<keyword evidence="4" id="KW-1185">Reference proteome</keyword>
<dbReference type="InterPro" id="IPR042836">
    <property type="entry name" value="SIG15"/>
</dbReference>
<evidence type="ECO:0000313" key="5">
    <source>
        <dbReference type="RefSeq" id="XP_012688029.2"/>
    </source>
</evidence>
<feature type="domain" description="Ig-like" evidence="3">
    <location>
        <begin position="178"/>
        <end position="263"/>
    </location>
</feature>
<dbReference type="OrthoDB" id="6152887at2759"/>
<protein>
    <submittedName>
        <fullName evidence="5">V-set and Ig domain-containing protein</fullName>
    </submittedName>
</protein>
<sequence length="317" mass="34756">MQSEGHRARRPQDPHTQLRPEQHSTSVMDTLLLCTILSLLLTRTAASTALDDGWSMIMPTEMRAIEGYPVVLPCSFTHPHHSHHSSIQVVWRLGHGTSSTVLFLCTSLNDSHRCQARASQDQRYRLEGNPREHDLSLRISSVALQDGGRYYCRLEVPGHPPAIFENKMGTRLRVEAAPRILGLSVVPSEVSGYKALCRVQGSPLPDVQWVGPEDVLEGAPAYPLLQEAPNQHLTFSQLQDVQAGGQYTCAASNPLGKDQATLFILPSAYVESSLETSPSPLLLFFSFSLGAKVALLLGVAVWVAKGHLGSWLCCMTN</sequence>
<gene>
    <name evidence="5" type="primary">si:dkey-11p23.7</name>
</gene>
<dbReference type="Proteomes" id="UP000515152">
    <property type="component" value="Chromosome 11"/>
</dbReference>
<dbReference type="InterPro" id="IPR003599">
    <property type="entry name" value="Ig_sub"/>
</dbReference>
<evidence type="ECO:0000256" key="1">
    <source>
        <dbReference type="SAM" id="MobiDB-lite"/>
    </source>
</evidence>
<feature type="region of interest" description="Disordered" evidence="1">
    <location>
        <begin position="1"/>
        <end position="22"/>
    </location>
</feature>
<dbReference type="InterPro" id="IPR007110">
    <property type="entry name" value="Ig-like_dom"/>
</dbReference>
<feature type="transmembrane region" description="Helical" evidence="2">
    <location>
        <begin position="281"/>
        <end position="303"/>
    </location>
</feature>
<dbReference type="InterPro" id="IPR013106">
    <property type="entry name" value="Ig_V-set"/>
</dbReference>
<evidence type="ECO:0000313" key="4">
    <source>
        <dbReference type="Proteomes" id="UP000515152"/>
    </source>
</evidence>
<dbReference type="Pfam" id="PF07686">
    <property type="entry name" value="V-set"/>
    <property type="match status" value="1"/>
</dbReference>
<evidence type="ECO:0000256" key="2">
    <source>
        <dbReference type="SAM" id="Phobius"/>
    </source>
</evidence>
<keyword evidence="2" id="KW-0472">Membrane</keyword>